<dbReference type="GeneID" id="86833678"/>
<gene>
    <name evidence="1" type="ORF">SsS58_05429</name>
</gene>
<dbReference type="EMBL" id="BCMM01000027">
    <property type="protein sequence ID" value="GAQ65022.1"/>
    <property type="molecule type" value="Genomic_DNA"/>
</dbReference>
<organism evidence="1 2">
    <name type="scientific">Streptomyces scabiei</name>
    <dbReference type="NCBI Taxonomy" id="1930"/>
    <lineage>
        <taxon>Bacteria</taxon>
        <taxon>Bacillati</taxon>
        <taxon>Actinomycetota</taxon>
        <taxon>Actinomycetes</taxon>
        <taxon>Kitasatosporales</taxon>
        <taxon>Streptomycetaceae</taxon>
        <taxon>Streptomyces</taxon>
    </lineage>
</organism>
<evidence type="ECO:0000313" key="1">
    <source>
        <dbReference type="EMBL" id="GAQ65022.1"/>
    </source>
</evidence>
<comment type="caution">
    <text evidence="1">The sequence shown here is derived from an EMBL/GenBank/DDBJ whole genome shotgun (WGS) entry which is preliminary data.</text>
</comment>
<dbReference type="Proteomes" id="UP000067448">
    <property type="component" value="Unassembled WGS sequence"/>
</dbReference>
<accession>A0A100JSU9</accession>
<dbReference type="AlphaFoldDB" id="A0A100JSU9"/>
<reference evidence="1 2" key="2">
    <citation type="journal article" date="2016" name="Genome Announc.">
        <title>Draft Genome Sequences of Streptomyces scabiei S58, Streptomyces turgidiscabies T45, and Streptomyces acidiscabies a10, the Pathogens of Potato Common Scab, Isolated in Japan.</title>
        <authorList>
            <person name="Tomihama T."/>
            <person name="Nishi Y."/>
            <person name="Sakai M."/>
            <person name="Ikenaga M."/>
            <person name="Okubo T."/>
            <person name="Ikeda S."/>
        </authorList>
    </citation>
    <scope>NUCLEOTIDE SEQUENCE [LARGE SCALE GENOMIC DNA]</scope>
    <source>
        <strain evidence="1 2">S58</strain>
    </source>
</reference>
<name>A0A100JSU9_STRSC</name>
<sequence>MIRHWTGLVSFSLTVLPAGLAMVSGPIPHRLWHRLAPMGSCGLALLALYAAAPSTPSSA</sequence>
<protein>
    <submittedName>
        <fullName evidence="1">Uncharacterized protein</fullName>
    </submittedName>
</protein>
<dbReference type="RefSeq" id="WP_225966550.1">
    <property type="nucleotide sequence ID" value="NZ_BCMM01000027.1"/>
</dbReference>
<reference evidence="2" key="1">
    <citation type="submission" date="2015-11" db="EMBL/GenBank/DDBJ databases">
        <authorList>
            <consortium name="Cross-ministerial Strategic Innovation Promotion Program (SIP) consortium"/>
            <person name="Tomihama T."/>
            <person name="Ikenaga M."/>
            <person name="Sakai M."/>
            <person name="Okubo T."/>
            <person name="Ikeda S."/>
        </authorList>
    </citation>
    <scope>NUCLEOTIDE SEQUENCE [LARGE SCALE GENOMIC DNA]</scope>
    <source>
        <strain evidence="2">S58</strain>
    </source>
</reference>
<reference evidence="2" key="3">
    <citation type="submission" date="2016-02" db="EMBL/GenBank/DDBJ databases">
        <title>Draft genome of pathogenic Streptomyces sp. in Japan.</title>
        <authorList>
            <person name="Tomihama T."/>
            <person name="Ikenaga M."/>
            <person name="Sakai M."/>
            <person name="Okubo T."/>
            <person name="Ikeda S."/>
        </authorList>
    </citation>
    <scope>NUCLEOTIDE SEQUENCE [LARGE SCALE GENOMIC DNA]</scope>
    <source>
        <strain evidence="2">S58</strain>
    </source>
</reference>
<evidence type="ECO:0000313" key="2">
    <source>
        <dbReference type="Proteomes" id="UP000067448"/>
    </source>
</evidence>
<proteinExistence type="predicted"/>